<feature type="compositionally biased region" description="Low complexity" evidence="1">
    <location>
        <begin position="108"/>
        <end position="119"/>
    </location>
</feature>
<feature type="compositionally biased region" description="Low complexity" evidence="1">
    <location>
        <begin position="214"/>
        <end position="236"/>
    </location>
</feature>
<feature type="domain" description="PD-(D/E)XK nuclease-like" evidence="2">
    <location>
        <begin position="293"/>
        <end position="545"/>
    </location>
</feature>
<feature type="region of interest" description="Disordered" evidence="1">
    <location>
        <begin position="108"/>
        <end position="236"/>
    </location>
</feature>
<organism evidence="3 4">
    <name type="scientific">Friedmanniomyces endolithicus</name>
    <dbReference type="NCBI Taxonomy" id="329885"/>
    <lineage>
        <taxon>Eukaryota</taxon>
        <taxon>Fungi</taxon>
        <taxon>Dikarya</taxon>
        <taxon>Ascomycota</taxon>
        <taxon>Pezizomycotina</taxon>
        <taxon>Dothideomycetes</taxon>
        <taxon>Dothideomycetidae</taxon>
        <taxon>Mycosphaerellales</taxon>
        <taxon>Teratosphaeriaceae</taxon>
        <taxon>Friedmanniomyces</taxon>
    </lineage>
</organism>
<evidence type="ECO:0000313" key="4">
    <source>
        <dbReference type="Proteomes" id="UP001168146"/>
    </source>
</evidence>
<name>A0AAN6F6C1_9PEZI</name>
<evidence type="ECO:0000313" key="3">
    <source>
        <dbReference type="EMBL" id="KAK0304464.1"/>
    </source>
</evidence>
<evidence type="ECO:0000259" key="2">
    <source>
        <dbReference type="Pfam" id="PF20516"/>
    </source>
</evidence>
<dbReference type="EMBL" id="JASUXU010000128">
    <property type="protein sequence ID" value="KAK0304464.1"/>
    <property type="molecule type" value="Genomic_DNA"/>
</dbReference>
<dbReference type="Gene3D" id="1.25.40.10">
    <property type="entry name" value="Tetratricopeptide repeat domain"/>
    <property type="match status" value="1"/>
</dbReference>
<protein>
    <recommendedName>
        <fullName evidence="2">PD-(D/E)XK nuclease-like domain-containing protein</fullName>
    </recommendedName>
</protein>
<dbReference type="AlphaFoldDB" id="A0AAN6F6C1"/>
<dbReference type="SUPFAM" id="SSF48452">
    <property type="entry name" value="TPR-like"/>
    <property type="match status" value="1"/>
</dbReference>
<dbReference type="InterPro" id="IPR011990">
    <property type="entry name" value="TPR-like_helical_dom_sf"/>
</dbReference>
<sequence length="562" mass="63229">MTSASGKQQRRPQMFWWRRGGNDSIAKYKLGIALYQQQKYQEAEEVLRQVVQGREKVLAKEHKDMLDSRYWLGLALYKRDAFRVRNVAKAEAAVTTIGYWVEHSSLTSTTTTSCHSTSSRGRHAQHKRKRIDSETNTDDNPNRCKRPALRVMSGNAVRGRPWLTRRTPKRRITLAQEEGEEARGEEEPYLEDETPRANRGPHHADTHTPRTNAPSWSSTTSTSSKRSRTSSPTKLSTLMSLQSPIDMDTLDEARIAVLAVDMQRLVRTVQECAEGFATVPEDHKEALQQTSEPAFRRLDLFYSAGSARAELGGAPTMAEVDRISSRARDCRASNEYEASWNSFVHGPLLDLAQYTSRHRMQVDVANLTTAQLSTHLKPRFATYDRPAQGKLVDFAILLRRSPAIDQGYFDLPLEDGSKTKTLNHTVHAPCIMRPIAVSIETKREGEGGVEGRTQLSVWVAAHFTRLEELVRRRLDKHGPPPVLPPLPLVLVQGATWSLLVAQRDSAGKTTVLAQLGFGDATTRLGVFKIVSTLHHLFEWADKVYRPWFEEECLGRAAGEADN</sequence>
<accession>A0AAN6F6C1</accession>
<feature type="compositionally biased region" description="Basic residues" evidence="1">
    <location>
        <begin position="120"/>
        <end position="130"/>
    </location>
</feature>
<dbReference type="Pfam" id="PF20516">
    <property type="entry name" value="PDDEXK_12"/>
    <property type="match status" value="1"/>
</dbReference>
<proteinExistence type="predicted"/>
<dbReference type="InterPro" id="IPR046797">
    <property type="entry name" value="PDDEXK_12"/>
</dbReference>
<reference evidence="3" key="1">
    <citation type="submission" date="2021-12" db="EMBL/GenBank/DDBJ databases">
        <title>Black yeast isolated from Biological Soil Crust.</title>
        <authorList>
            <person name="Kurbessoian T."/>
        </authorList>
    </citation>
    <scope>NUCLEOTIDE SEQUENCE</scope>
    <source>
        <strain evidence="3">CCFEE 5208</strain>
    </source>
</reference>
<comment type="caution">
    <text evidence="3">The sequence shown here is derived from an EMBL/GenBank/DDBJ whole genome shotgun (WGS) entry which is preliminary data.</text>
</comment>
<gene>
    <name evidence="3" type="ORF">LTR82_017177</name>
</gene>
<dbReference type="Pfam" id="PF13374">
    <property type="entry name" value="TPR_10"/>
    <property type="match status" value="1"/>
</dbReference>
<dbReference type="Proteomes" id="UP001168146">
    <property type="component" value="Unassembled WGS sequence"/>
</dbReference>
<evidence type="ECO:0000256" key="1">
    <source>
        <dbReference type="SAM" id="MobiDB-lite"/>
    </source>
</evidence>